<evidence type="ECO:0000256" key="8">
    <source>
        <dbReference type="SAM" id="MobiDB-lite"/>
    </source>
</evidence>
<dbReference type="EMBL" id="KV417482">
    <property type="protein sequence ID" value="KZP33534.1"/>
    <property type="molecule type" value="Genomic_DNA"/>
</dbReference>
<keyword evidence="5" id="KW-0687">Ribonucleoprotein</keyword>
<dbReference type="GO" id="GO:0005762">
    <property type="term" value="C:mitochondrial large ribosomal subunit"/>
    <property type="evidence" value="ECO:0007669"/>
    <property type="project" value="TreeGrafter"/>
</dbReference>
<dbReference type="Gene3D" id="6.10.330.20">
    <property type="match status" value="1"/>
</dbReference>
<dbReference type="InterPro" id="IPR038340">
    <property type="entry name" value="MRP-L47_sf"/>
</dbReference>
<dbReference type="AlphaFoldDB" id="A0A166W9R9"/>
<organism evidence="9 10">
    <name type="scientific">Athelia psychrophila</name>
    <dbReference type="NCBI Taxonomy" id="1759441"/>
    <lineage>
        <taxon>Eukaryota</taxon>
        <taxon>Fungi</taxon>
        <taxon>Dikarya</taxon>
        <taxon>Basidiomycota</taxon>
        <taxon>Agaricomycotina</taxon>
        <taxon>Agaricomycetes</taxon>
        <taxon>Agaricomycetidae</taxon>
        <taxon>Atheliales</taxon>
        <taxon>Atheliaceae</taxon>
        <taxon>Athelia</taxon>
    </lineage>
</organism>
<feature type="region of interest" description="Disordered" evidence="8">
    <location>
        <begin position="211"/>
        <end position="247"/>
    </location>
</feature>
<dbReference type="PANTHER" id="PTHR21183">
    <property type="entry name" value="RIBOSOMAL PROTEIN L47, MITOCHONDRIAL-RELATED"/>
    <property type="match status" value="1"/>
</dbReference>
<name>A0A166W9R9_9AGAM</name>
<evidence type="ECO:0000256" key="3">
    <source>
        <dbReference type="ARBA" id="ARBA00022980"/>
    </source>
</evidence>
<dbReference type="GO" id="GO:0032543">
    <property type="term" value="P:mitochondrial translation"/>
    <property type="evidence" value="ECO:0007669"/>
    <property type="project" value="TreeGrafter"/>
</dbReference>
<feature type="region of interest" description="Disordered" evidence="8">
    <location>
        <begin position="31"/>
        <end position="77"/>
    </location>
</feature>
<evidence type="ECO:0000313" key="10">
    <source>
        <dbReference type="Proteomes" id="UP000076532"/>
    </source>
</evidence>
<dbReference type="STRING" id="436010.A0A166W9R9"/>
<keyword evidence="4" id="KW-0496">Mitochondrion</keyword>
<dbReference type="SUPFAM" id="SSF46561">
    <property type="entry name" value="Ribosomal protein L29 (L29p)"/>
    <property type="match status" value="1"/>
</dbReference>
<evidence type="ECO:0000256" key="1">
    <source>
        <dbReference type="ARBA" id="ARBA00004173"/>
    </source>
</evidence>
<dbReference type="Pfam" id="PF06984">
    <property type="entry name" value="MRP-L47"/>
    <property type="match status" value="1"/>
</dbReference>
<evidence type="ECO:0000256" key="5">
    <source>
        <dbReference type="ARBA" id="ARBA00023274"/>
    </source>
</evidence>
<evidence type="ECO:0000256" key="7">
    <source>
        <dbReference type="ARBA" id="ARBA00035399"/>
    </source>
</evidence>
<evidence type="ECO:0000313" key="9">
    <source>
        <dbReference type="EMBL" id="KZP33534.1"/>
    </source>
</evidence>
<dbReference type="Proteomes" id="UP000076532">
    <property type="component" value="Unassembled WGS sequence"/>
</dbReference>
<reference evidence="9 10" key="1">
    <citation type="journal article" date="2016" name="Mol. Biol. Evol.">
        <title>Comparative Genomics of Early-Diverging Mushroom-Forming Fungi Provides Insights into the Origins of Lignocellulose Decay Capabilities.</title>
        <authorList>
            <person name="Nagy L.G."/>
            <person name="Riley R."/>
            <person name="Tritt A."/>
            <person name="Adam C."/>
            <person name="Daum C."/>
            <person name="Floudas D."/>
            <person name="Sun H."/>
            <person name="Yadav J.S."/>
            <person name="Pangilinan J."/>
            <person name="Larsson K.H."/>
            <person name="Matsuura K."/>
            <person name="Barry K."/>
            <person name="Labutti K."/>
            <person name="Kuo R."/>
            <person name="Ohm R.A."/>
            <person name="Bhattacharya S.S."/>
            <person name="Shirouzu T."/>
            <person name="Yoshinaga Y."/>
            <person name="Martin F.M."/>
            <person name="Grigoriev I.V."/>
            <person name="Hibbett D.S."/>
        </authorList>
    </citation>
    <scope>NUCLEOTIDE SEQUENCE [LARGE SCALE GENOMIC DNA]</scope>
    <source>
        <strain evidence="9 10">CBS 109695</strain>
    </source>
</reference>
<dbReference type="InterPro" id="IPR036049">
    <property type="entry name" value="Ribosomal_uL29_sf"/>
</dbReference>
<dbReference type="InterPro" id="IPR010729">
    <property type="entry name" value="Ribosomal_uL29_mit"/>
</dbReference>
<keyword evidence="10" id="KW-1185">Reference proteome</keyword>
<sequence length="247" mass="27598">MLALLRSARSPRALLQTSRVGAYARHFASEVDSTPRDTATSTPAAPLSELQPEPEELESPDDKPLRPPHGVTIDPDHGLNAFFRAFQQPDGRWERLSAQPKSEDGNTGRSWSAPELRRKSFKDLHTLWYVLVRERNLLATQKEELRRLGVLSIGERTDLPWRVHQCRKSMARIKYIINERRLAYEGAVELFTQDKELAKIGALVPPAKKIVPKTNGRMTPSRRAVARTSAAPVTSPTPASPTTSVPV</sequence>
<accession>A0A166W9R9</accession>
<feature type="compositionally biased region" description="Low complexity" evidence="8">
    <location>
        <begin position="228"/>
        <end position="247"/>
    </location>
</feature>
<evidence type="ECO:0000256" key="4">
    <source>
        <dbReference type="ARBA" id="ARBA00023128"/>
    </source>
</evidence>
<dbReference type="GO" id="GO:0003735">
    <property type="term" value="F:structural constituent of ribosome"/>
    <property type="evidence" value="ECO:0007669"/>
    <property type="project" value="InterPro"/>
</dbReference>
<evidence type="ECO:0000256" key="6">
    <source>
        <dbReference type="ARBA" id="ARBA00035289"/>
    </source>
</evidence>
<protein>
    <recommendedName>
        <fullName evidence="6">Large ribosomal subunit protein uL29m</fullName>
    </recommendedName>
    <alternativeName>
        <fullName evidence="7">54S ribosomal protein L4, mitochondrial</fullName>
    </alternativeName>
</protein>
<dbReference type="PANTHER" id="PTHR21183:SF18">
    <property type="entry name" value="LARGE RIBOSOMAL SUBUNIT PROTEIN UL29M"/>
    <property type="match status" value="1"/>
</dbReference>
<keyword evidence="3" id="KW-0689">Ribosomal protein</keyword>
<gene>
    <name evidence="9" type="ORF">FIBSPDRAFT_1036078</name>
</gene>
<comment type="similarity">
    <text evidence="2">Belongs to the universal ribosomal protein uL29 family.</text>
</comment>
<evidence type="ECO:0000256" key="2">
    <source>
        <dbReference type="ARBA" id="ARBA00009254"/>
    </source>
</evidence>
<comment type="subcellular location">
    <subcellularLocation>
        <location evidence="1">Mitochondrion</location>
    </subcellularLocation>
</comment>
<dbReference type="OrthoDB" id="270763at2759"/>
<proteinExistence type="inferred from homology"/>